<dbReference type="SUPFAM" id="SSF48056">
    <property type="entry name" value="Di-copper centre-containing domain"/>
    <property type="match status" value="1"/>
</dbReference>
<keyword evidence="6" id="KW-1185">Reference proteome</keyword>
<feature type="region of interest" description="Disordered" evidence="3">
    <location>
        <begin position="428"/>
        <end position="455"/>
    </location>
</feature>
<dbReference type="InterPro" id="IPR008922">
    <property type="entry name" value="Di-copper_centre_dom_sf"/>
</dbReference>
<evidence type="ECO:0000313" key="6">
    <source>
        <dbReference type="Proteomes" id="UP000245820"/>
    </source>
</evidence>
<feature type="compositionally biased region" description="Gly residues" evidence="3">
    <location>
        <begin position="433"/>
        <end position="448"/>
    </location>
</feature>
<dbReference type="PANTHER" id="PTHR11474">
    <property type="entry name" value="TYROSINASE FAMILY MEMBER"/>
    <property type="match status" value="1"/>
</dbReference>
<feature type="domain" description="Tyrosinase copper-binding" evidence="4">
    <location>
        <begin position="253"/>
        <end position="264"/>
    </location>
</feature>
<dbReference type="PANTHER" id="PTHR11474:SF76">
    <property type="entry name" value="SHKT DOMAIN-CONTAINING PROTEIN"/>
    <property type="match status" value="1"/>
</dbReference>
<dbReference type="PROSITE" id="PS51318">
    <property type="entry name" value="TAT"/>
    <property type="match status" value="1"/>
</dbReference>
<dbReference type="Gene3D" id="1.10.1280.10">
    <property type="entry name" value="Di-copper center containing domain from catechol oxidase"/>
    <property type="match status" value="1"/>
</dbReference>
<evidence type="ECO:0000256" key="2">
    <source>
        <dbReference type="ARBA" id="ARBA00023008"/>
    </source>
</evidence>
<dbReference type="EMBL" id="CP029343">
    <property type="protein sequence ID" value="AWL05216.1"/>
    <property type="molecule type" value="Genomic_DNA"/>
</dbReference>
<accession>A0A2S2DK37</accession>
<dbReference type="Proteomes" id="UP000245820">
    <property type="component" value="Chromosome"/>
</dbReference>
<dbReference type="InterPro" id="IPR002227">
    <property type="entry name" value="Tyrosinase_Cu-bd"/>
</dbReference>
<dbReference type="GO" id="GO:0046872">
    <property type="term" value="F:metal ion binding"/>
    <property type="evidence" value="ECO:0007669"/>
    <property type="project" value="UniProtKB-KW"/>
</dbReference>
<dbReference type="InterPro" id="IPR006311">
    <property type="entry name" value="TAT_signal"/>
</dbReference>
<evidence type="ECO:0000313" key="5">
    <source>
        <dbReference type="EMBL" id="AWL05216.1"/>
    </source>
</evidence>
<dbReference type="GO" id="GO:0016491">
    <property type="term" value="F:oxidoreductase activity"/>
    <property type="evidence" value="ECO:0007669"/>
    <property type="project" value="InterPro"/>
</dbReference>
<proteinExistence type="predicted"/>
<sequence length="506" mass="55074">MFDAHRRTFLNGSAGCALAALMPAAKAQARVVTRPALHTAAGREMLIIYAKAVGAMMDSSKYPEGDPRSWTFQWYTHMVRGDRTKDAELQRIYSANGTHRELAKLMWNTCEAHLDARREPFFLPWHRLYLLAFEDIVRVVSGRADFALPYWDYTDPDLSRRALPEAFRSPKHPILKHLFRPNRNPGVNQGQPIDQPAGSRAPLSLDFMKSVDYNESEEDAGFCANIDGTLHGAVHTNVGNRIGMGRVAWAADDPIFWVHHCNIDRAWASWNRAGGVNPTDPQFLNEEFTFAGPTGEPLRRKAGEAVQMQDYQYDFYIGADPIPATKPLLVTNRAVARASARDINLSTATRQVKLESGATQVGDRPTLVAAPLKIDPEKPAYLKMEGLSADRGAPAYDVHLAAMSSVTKRRSAPSYVGTINFFGAESAHSGQGDAHGGGHSAGHGGGQDEGSAAAGAAGRSVSFQLSKALKQQLSQSGLAPYVTFVPLSGGAKDAKPRIRQILVSGS</sequence>
<name>A0A2S2DK37_9BURK</name>
<gene>
    <name evidence="5" type="ORF">DIR46_12795</name>
</gene>
<dbReference type="InterPro" id="IPR050316">
    <property type="entry name" value="Tyrosinase/Hemocyanin"/>
</dbReference>
<evidence type="ECO:0000256" key="3">
    <source>
        <dbReference type="SAM" id="MobiDB-lite"/>
    </source>
</evidence>
<organism evidence="5 6">
    <name type="scientific">Massilia oculi</name>
    <dbReference type="NCBI Taxonomy" id="945844"/>
    <lineage>
        <taxon>Bacteria</taxon>
        <taxon>Pseudomonadati</taxon>
        <taxon>Pseudomonadota</taxon>
        <taxon>Betaproteobacteria</taxon>
        <taxon>Burkholderiales</taxon>
        <taxon>Oxalobacteraceae</taxon>
        <taxon>Telluria group</taxon>
        <taxon>Massilia</taxon>
    </lineage>
</organism>
<protein>
    <recommendedName>
        <fullName evidence="4">Tyrosinase copper-binding domain-containing protein</fullName>
    </recommendedName>
</protein>
<keyword evidence="1" id="KW-0479">Metal-binding</keyword>
<dbReference type="AlphaFoldDB" id="A0A2S2DK37"/>
<dbReference type="PROSITE" id="PS00498">
    <property type="entry name" value="TYROSINASE_2"/>
    <property type="match status" value="1"/>
</dbReference>
<dbReference type="Pfam" id="PF00264">
    <property type="entry name" value="Tyrosinase"/>
    <property type="match status" value="2"/>
</dbReference>
<evidence type="ECO:0000256" key="1">
    <source>
        <dbReference type="ARBA" id="ARBA00022723"/>
    </source>
</evidence>
<dbReference type="PRINTS" id="PR00092">
    <property type="entry name" value="TYROSINASE"/>
</dbReference>
<dbReference type="RefSeq" id="WP_109345550.1">
    <property type="nucleotide sequence ID" value="NZ_CP029343.1"/>
</dbReference>
<evidence type="ECO:0000259" key="4">
    <source>
        <dbReference type="PROSITE" id="PS00498"/>
    </source>
</evidence>
<dbReference type="OrthoDB" id="2874181at2"/>
<dbReference type="KEGG" id="mtim:DIR46_12795"/>
<reference evidence="5 6" key="1">
    <citation type="submission" date="2018-05" db="EMBL/GenBank/DDBJ databases">
        <title>Complete genome sequence of Massilia oculi sp. nov. CCUG 43427T (=DSM 26321T), the type strain of M. oculi, and comparison with genome sequences of other Massilia strains.</title>
        <authorList>
            <person name="Zhu B."/>
        </authorList>
    </citation>
    <scope>NUCLEOTIDE SEQUENCE [LARGE SCALE GENOMIC DNA]</scope>
    <source>
        <strain evidence="5 6">CCUG 43427</strain>
    </source>
</reference>
<keyword evidence="2" id="KW-0186">Copper</keyword>